<dbReference type="SUPFAM" id="SSF69065">
    <property type="entry name" value="RNase III domain-like"/>
    <property type="match status" value="1"/>
</dbReference>
<dbReference type="InterPro" id="IPR000999">
    <property type="entry name" value="RNase_III_dom"/>
</dbReference>
<protein>
    <recommendedName>
        <fullName evidence="1">RNase III domain-containing protein</fullName>
    </recommendedName>
</protein>
<reference evidence="2" key="1">
    <citation type="submission" date="2015-01" db="EMBL/GenBank/DDBJ databases">
        <authorList>
            <person name="Durling Mikael"/>
        </authorList>
    </citation>
    <scope>NUCLEOTIDE SEQUENCE</scope>
</reference>
<gene>
    <name evidence="2" type="ORF">BN869_000004871_1</name>
</gene>
<dbReference type="EMBL" id="CDPU01000012">
    <property type="protein sequence ID" value="CEO48814.1"/>
    <property type="molecule type" value="Genomic_DNA"/>
</dbReference>
<dbReference type="GO" id="GO:0004525">
    <property type="term" value="F:ribonuclease III activity"/>
    <property type="evidence" value="ECO:0007669"/>
    <property type="project" value="InterPro"/>
</dbReference>
<dbReference type="Pfam" id="PF14622">
    <property type="entry name" value="Ribonucleas_3_3"/>
    <property type="match status" value="1"/>
</dbReference>
<dbReference type="FunFam" id="1.10.1520.10:FF:000018">
    <property type="entry name" value="RNase III domain protein"/>
    <property type="match status" value="1"/>
</dbReference>
<dbReference type="PANTHER" id="PTHR28160:SF1">
    <property type="entry name" value="LARGE RIBOSOMAL SUBUNIT PROTEIN ML57"/>
    <property type="match status" value="1"/>
</dbReference>
<organism evidence="2">
    <name type="scientific">Bionectria ochroleuca</name>
    <name type="common">Gliocladium roseum</name>
    <dbReference type="NCBI Taxonomy" id="29856"/>
    <lineage>
        <taxon>Eukaryota</taxon>
        <taxon>Fungi</taxon>
        <taxon>Dikarya</taxon>
        <taxon>Ascomycota</taxon>
        <taxon>Pezizomycotina</taxon>
        <taxon>Sordariomycetes</taxon>
        <taxon>Hypocreomycetidae</taxon>
        <taxon>Hypocreales</taxon>
        <taxon>Bionectriaceae</taxon>
        <taxon>Clonostachys</taxon>
    </lineage>
</organism>
<dbReference type="GO" id="GO:0005762">
    <property type="term" value="C:mitochondrial large ribosomal subunit"/>
    <property type="evidence" value="ECO:0007669"/>
    <property type="project" value="InterPro"/>
</dbReference>
<dbReference type="InterPro" id="IPR036389">
    <property type="entry name" value="RNase_III_sf"/>
</dbReference>
<feature type="domain" description="RNase III" evidence="1">
    <location>
        <begin position="101"/>
        <end position="250"/>
    </location>
</feature>
<dbReference type="GO" id="GO:0006396">
    <property type="term" value="P:RNA processing"/>
    <property type="evidence" value="ECO:0007669"/>
    <property type="project" value="InterPro"/>
</dbReference>
<dbReference type="PANTHER" id="PTHR28160">
    <property type="entry name" value="54S RIBOSOMAL PROTEIN L15, MITOCHONDRIAL"/>
    <property type="match status" value="1"/>
</dbReference>
<name>A0A0B7JUZ7_BIOOC</name>
<evidence type="ECO:0000259" key="1">
    <source>
        <dbReference type="Pfam" id="PF14622"/>
    </source>
</evidence>
<sequence>MAMQPCRSGLARGQQVLRAASLRAACYSTTATTNTTPDASTAYRARRGRWEVTPEGMSAPIRMDFAKKPQNKIWAVNNDPRVLNEMYDELLGPNGSRMLPDELKWLAITHKSFDQGRRGFNDKLALMGRMTLVMEAAKDIVSQEPLPGAKAIDEFESERQPFESPQLSQVDNLNVRTPQTVASKESIYKLAQSVGMLNVVRWKPRLPHALESSGVEVVMNGAVLAIIGAITLQHGAEVASKVVRERILGRLRQF</sequence>
<dbReference type="GO" id="GO:0003735">
    <property type="term" value="F:structural constituent of ribosome"/>
    <property type="evidence" value="ECO:0007669"/>
    <property type="project" value="InterPro"/>
</dbReference>
<proteinExistence type="predicted"/>
<dbReference type="AlphaFoldDB" id="A0A0B7JUZ7"/>
<dbReference type="InterPro" id="IPR040030">
    <property type="entry name" value="Ribosomal_mL57"/>
</dbReference>
<accession>A0A0B7JUZ7</accession>
<dbReference type="Gene3D" id="1.10.1520.10">
    <property type="entry name" value="Ribonuclease III domain"/>
    <property type="match status" value="1"/>
</dbReference>
<evidence type="ECO:0000313" key="2">
    <source>
        <dbReference type="EMBL" id="CEO48814.1"/>
    </source>
</evidence>
<dbReference type="GO" id="GO:0032543">
    <property type="term" value="P:mitochondrial translation"/>
    <property type="evidence" value="ECO:0007669"/>
    <property type="project" value="InterPro"/>
</dbReference>